<organism evidence="1 2">
    <name type="scientific">Rhamnusium bicolor</name>
    <dbReference type="NCBI Taxonomy" id="1586634"/>
    <lineage>
        <taxon>Eukaryota</taxon>
        <taxon>Metazoa</taxon>
        <taxon>Ecdysozoa</taxon>
        <taxon>Arthropoda</taxon>
        <taxon>Hexapoda</taxon>
        <taxon>Insecta</taxon>
        <taxon>Pterygota</taxon>
        <taxon>Neoptera</taxon>
        <taxon>Endopterygota</taxon>
        <taxon>Coleoptera</taxon>
        <taxon>Polyphaga</taxon>
        <taxon>Cucujiformia</taxon>
        <taxon>Chrysomeloidea</taxon>
        <taxon>Cerambycidae</taxon>
        <taxon>Lepturinae</taxon>
        <taxon>Rhagiini</taxon>
        <taxon>Rhamnusium</taxon>
    </lineage>
</organism>
<dbReference type="Proteomes" id="UP001162156">
    <property type="component" value="Unassembled WGS sequence"/>
</dbReference>
<reference evidence="1" key="1">
    <citation type="journal article" date="2023" name="Insect Mol. Biol.">
        <title>Genome sequencing provides insights into the evolution of gene families encoding plant cell wall-degrading enzymes in longhorned beetles.</title>
        <authorList>
            <person name="Shin N.R."/>
            <person name="Okamura Y."/>
            <person name="Kirsch R."/>
            <person name="Pauchet Y."/>
        </authorList>
    </citation>
    <scope>NUCLEOTIDE SEQUENCE</scope>
    <source>
        <strain evidence="1">RBIC_L_NR</strain>
    </source>
</reference>
<gene>
    <name evidence="1" type="ORF">NQ314_011242</name>
</gene>
<dbReference type="AlphaFoldDB" id="A0AAV8XKU9"/>
<keyword evidence="2" id="KW-1185">Reference proteome</keyword>
<evidence type="ECO:0000313" key="1">
    <source>
        <dbReference type="EMBL" id="KAJ8939088.1"/>
    </source>
</evidence>
<accession>A0AAV8XKU9</accession>
<evidence type="ECO:0000313" key="2">
    <source>
        <dbReference type="Proteomes" id="UP001162156"/>
    </source>
</evidence>
<proteinExistence type="predicted"/>
<comment type="caution">
    <text evidence="1">The sequence shown here is derived from an EMBL/GenBank/DDBJ whole genome shotgun (WGS) entry which is preliminary data.</text>
</comment>
<protein>
    <submittedName>
        <fullName evidence="1">Uncharacterized protein</fullName>
    </submittedName>
</protein>
<dbReference type="EMBL" id="JANEYF010003120">
    <property type="protein sequence ID" value="KAJ8939088.1"/>
    <property type="molecule type" value="Genomic_DNA"/>
</dbReference>
<name>A0AAV8XKU9_9CUCU</name>
<sequence>MPGFGFCLVGQWICVPYKIRLIRASSLGFFTKDWGQHTSSCQRNGTRTPTFKCRTIQGRKPGIL</sequence>